<evidence type="ECO:0000256" key="13">
    <source>
        <dbReference type="ARBA" id="ARBA00037706"/>
    </source>
</evidence>
<dbReference type="SUPFAM" id="SSF53448">
    <property type="entry name" value="Nucleotide-diphospho-sugar transferases"/>
    <property type="match status" value="1"/>
</dbReference>
<keyword evidence="11" id="KW-0472">Membrane</keyword>
<evidence type="ECO:0000256" key="6">
    <source>
        <dbReference type="ARBA" id="ARBA00022692"/>
    </source>
</evidence>
<keyword evidence="8 17" id="KW-0735">Signal-anchor</keyword>
<organism evidence="18 19">
    <name type="scientific">Heligmosomoides polygyrus</name>
    <name type="common">Parasitic roundworm</name>
    <dbReference type="NCBI Taxonomy" id="6339"/>
    <lineage>
        <taxon>Eukaryota</taxon>
        <taxon>Metazoa</taxon>
        <taxon>Ecdysozoa</taxon>
        <taxon>Nematoda</taxon>
        <taxon>Chromadorea</taxon>
        <taxon>Rhabditida</taxon>
        <taxon>Rhabditina</taxon>
        <taxon>Rhabditomorpha</taxon>
        <taxon>Strongyloidea</taxon>
        <taxon>Heligmosomidae</taxon>
        <taxon>Heligmosomoides</taxon>
    </lineage>
</organism>
<reference evidence="19" key="1">
    <citation type="submission" date="2019-09" db="UniProtKB">
        <authorList>
            <consortium name="WormBaseParasite"/>
        </authorList>
    </citation>
    <scope>IDENTIFICATION</scope>
</reference>
<name>A0A183FLQ4_HELPZ</name>
<comment type="cofactor">
    <cofactor evidence="17">
        <name>Mn(2+)</name>
        <dbReference type="ChEBI" id="CHEBI:29035"/>
    </cofactor>
    <text evidence="17">The cofactor is mostly bound to the substrate.</text>
</comment>
<evidence type="ECO:0000256" key="1">
    <source>
        <dbReference type="ARBA" id="ARBA00004323"/>
    </source>
</evidence>
<keyword evidence="18" id="KW-1185">Reference proteome</keyword>
<dbReference type="UniPathway" id="UPA00378"/>
<keyword evidence="12 17" id="KW-0464">Manganese</keyword>
<comment type="pathway">
    <text evidence="2 17">Protein modification; protein glycosylation.</text>
</comment>
<dbReference type="EC" id="2.4.1.101" evidence="14 17"/>
<comment type="subcellular location">
    <subcellularLocation>
        <location evidence="1 17">Golgi apparatus membrane</location>
        <topology evidence="1 17">Single-pass type II membrane protein</topology>
    </subcellularLocation>
</comment>
<keyword evidence="4 17" id="KW-0328">Glycosyltransferase</keyword>
<keyword evidence="7 17" id="KW-0479">Metal-binding</keyword>
<dbReference type="GO" id="GO:0003827">
    <property type="term" value="F:alpha-1,3-mannosylglycoprotein 2-beta-N-acetylglucosaminyltransferase activity"/>
    <property type="evidence" value="ECO:0007669"/>
    <property type="project" value="UniProtKB-UniRule"/>
</dbReference>
<comment type="catalytic activity">
    <reaction evidence="16 17">
        <text>N(4)-(alpha-D-Man-(1-&gt;3)-[alpha-D-Man-(1-&gt;3)-[alpha-D-Man-(1-&gt;6)]-alpha-D-Man-(1-&gt;6)]-beta-D-Man-(1-&gt;4)-beta-D-GlcNAc-(1-&gt;4)-beta-D-GlcNAc)-L-asparaginyl-[protein] (N-glucan mannose isomer 5A1,2) + UDP-N-acetyl-alpha-D-glucosamine = N(4)-{beta-D-GlcNAc-(1-&gt;2)-alpha-D-Man-(1-&gt;3)-[alpha-D-Man-(1-&gt;3)-[alpha-D-Man-(1-&gt;6)]-alpha-D-Man-(1-&gt;6)]-beta-D-Man-(1-&gt;4)-beta-D-GlcNAc-(1-&gt;4)-beta-D-GlcNAc}-L-asparaginyl-[protein] + UDP + H(+)</text>
        <dbReference type="Rhea" id="RHEA:11456"/>
        <dbReference type="Rhea" id="RHEA-COMP:14367"/>
        <dbReference type="Rhea" id="RHEA-COMP:14368"/>
        <dbReference type="ChEBI" id="CHEBI:15378"/>
        <dbReference type="ChEBI" id="CHEBI:57705"/>
        <dbReference type="ChEBI" id="CHEBI:58223"/>
        <dbReference type="ChEBI" id="CHEBI:59087"/>
        <dbReference type="ChEBI" id="CHEBI:60625"/>
        <dbReference type="EC" id="2.4.1.101"/>
    </reaction>
</comment>
<evidence type="ECO:0000256" key="15">
    <source>
        <dbReference type="ARBA" id="ARBA00041712"/>
    </source>
</evidence>
<keyword evidence="9" id="KW-1133">Transmembrane helix</keyword>
<keyword evidence="6" id="KW-0812">Transmembrane</keyword>
<dbReference type="PANTHER" id="PTHR10468:SF3">
    <property type="entry name" value="ALPHA-1,3-MANNOSYL-GLYCOPROTEIN 2-BETA-N-ACETYLGLUCOSAMINYLTRANSFERASE"/>
    <property type="match status" value="1"/>
</dbReference>
<evidence type="ECO:0000256" key="2">
    <source>
        <dbReference type="ARBA" id="ARBA00004922"/>
    </source>
</evidence>
<proteinExistence type="inferred from homology"/>
<sequence length="282" mass="32981">LDIAKDFFSYFTWGKQVLLADSTVWCVSAWNDNGLPNLVNKDTAEKVWRTDFFPGLGWMLTRNLWKELSPKFPKVYWDDWMRTKEVRNGRSCLRPEISRTSHNMKVAGKGSSGGLYKAFLSNIAVSSTAVDFTLLPYENMLKESYDEQLQQTLMDTMFSTTREWFNLAQKVGIMVDIRGGMQRTAYYGVVAVMYKNCRLFLVPTELDLNILETYHYDEKRDLQLRYLEFAKTYCNAKMYTGVCDPESPDMVAWFKKKRWLKRLQAYGKMMLSILTIICIFLM</sequence>
<dbReference type="GO" id="GO:0030145">
    <property type="term" value="F:manganese ion binding"/>
    <property type="evidence" value="ECO:0007669"/>
    <property type="project" value="UniProtKB-UniRule"/>
</dbReference>
<evidence type="ECO:0000256" key="5">
    <source>
        <dbReference type="ARBA" id="ARBA00022679"/>
    </source>
</evidence>
<dbReference type="InterPro" id="IPR029044">
    <property type="entry name" value="Nucleotide-diphossugar_trans"/>
</dbReference>
<protein>
    <recommendedName>
        <fullName evidence="14 17">Alpha-1,3-mannosyl-glycoprotein 2-beta-N-acetylglucosaminyltransferase</fullName>
        <shortName evidence="17">GNT-I</shortName>
        <shortName evidence="17">GlcNAc-T I</shortName>
        <ecNumber evidence="14 17">2.4.1.101</ecNumber>
    </recommendedName>
    <alternativeName>
        <fullName evidence="15 17">N-glycosyl-oligosaccharide-glycoprotein N-acetylglucosaminyltransferase I</fullName>
    </alternativeName>
</protein>
<evidence type="ECO:0000256" key="16">
    <source>
        <dbReference type="ARBA" id="ARBA00049421"/>
    </source>
</evidence>
<evidence type="ECO:0000256" key="11">
    <source>
        <dbReference type="ARBA" id="ARBA00023136"/>
    </source>
</evidence>
<dbReference type="GO" id="GO:0000139">
    <property type="term" value="C:Golgi membrane"/>
    <property type="evidence" value="ECO:0007669"/>
    <property type="project" value="UniProtKB-SubCell"/>
</dbReference>
<dbReference type="PANTHER" id="PTHR10468">
    <property type="entry name" value="PROTEIN O-LINKED-MANNOSE BETA-1,2-N-ACETYLGLUCOSAMINYLTRANSFERASE 1/ALPHA-1,3-MANNOSYL-GLYCOPROTEIN 2-BETA-N-ACETYLGLUCOSAMINYLTRANSFERASE"/>
    <property type="match status" value="1"/>
</dbReference>
<dbReference type="AlphaFoldDB" id="A0A183FLQ4"/>
<evidence type="ECO:0000256" key="4">
    <source>
        <dbReference type="ARBA" id="ARBA00022676"/>
    </source>
</evidence>
<keyword evidence="10 17" id="KW-0333">Golgi apparatus</keyword>
<dbReference type="InterPro" id="IPR052261">
    <property type="entry name" value="Glycosyltransferase_13"/>
</dbReference>
<dbReference type="Gene3D" id="3.10.180.20">
    <property type="entry name" value="N-Acetylglucosaminyltransferase I, Domain 2"/>
    <property type="match status" value="1"/>
</dbReference>
<keyword evidence="5" id="KW-0808">Transferase</keyword>
<dbReference type="GO" id="GO:0006487">
    <property type="term" value="P:protein N-linked glycosylation"/>
    <property type="evidence" value="ECO:0007669"/>
    <property type="project" value="TreeGrafter"/>
</dbReference>
<evidence type="ECO:0000256" key="7">
    <source>
        <dbReference type="ARBA" id="ARBA00022723"/>
    </source>
</evidence>
<evidence type="ECO:0000256" key="10">
    <source>
        <dbReference type="ARBA" id="ARBA00023034"/>
    </source>
</evidence>
<evidence type="ECO:0000313" key="19">
    <source>
        <dbReference type="WBParaSite" id="HPBE_0000822101-mRNA-1"/>
    </source>
</evidence>
<evidence type="ECO:0000256" key="8">
    <source>
        <dbReference type="ARBA" id="ARBA00022968"/>
    </source>
</evidence>
<evidence type="ECO:0000256" key="9">
    <source>
        <dbReference type="ARBA" id="ARBA00022989"/>
    </source>
</evidence>
<dbReference type="InterPro" id="IPR004139">
    <property type="entry name" value="Glyco_trans_13"/>
</dbReference>
<dbReference type="Proteomes" id="UP000050761">
    <property type="component" value="Unassembled WGS sequence"/>
</dbReference>
<evidence type="ECO:0000256" key="3">
    <source>
        <dbReference type="ARBA" id="ARBA00006492"/>
    </source>
</evidence>
<comment type="function">
    <text evidence="13 17">Initiates complex N-linked carbohydrate formation. Essential for the conversion of high-mannose to hybrid and complex N-glycans.</text>
</comment>
<evidence type="ECO:0000256" key="17">
    <source>
        <dbReference type="RuleBase" id="RU368119"/>
    </source>
</evidence>
<accession>A0A183FLQ4</accession>
<dbReference type="Gene3D" id="3.90.550.10">
    <property type="entry name" value="Spore Coat Polysaccharide Biosynthesis Protein SpsA, Chain A"/>
    <property type="match status" value="1"/>
</dbReference>
<evidence type="ECO:0000256" key="12">
    <source>
        <dbReference type="ARBA" id="ARBA00023211"/>
    </source>
</evidence>
<dbReference type="Pfam" id="PF03071">
    <property type="entry name" value="GNT-I"/>
    <property type="match status" value="2"/>
</dbReference>
<evidence type="ECO:0000313" key="18">
    <source>
        <dbReference type="Proteomes" id="UP000050761"/>
    </source>
</evidence>
<evidence type="ECO:0000256" key="14">
    <source>
        <dbReference type="ARBA" id="ARBA00038949"/>
    </source>
</evidence>
<dbReference type="WBParaSite" id="HPBE_0000822101-mRNA-1">
    <property type="protein sequence ID" value="HPBE_0000822101-mRNA-1"/>
    <property type="gene ID" value="HPBE_0000822101"/>
</dbReference>
<comment type="similarity">
    <text evidence="3 17">Belongs to the glycosyltransferase 13 family.</text>
</comment>